<dbReference type="InterPro" id="IPR050958">
    <property type="entry name" value="Cell_Adh-Cytoskel_Orgn"/>
</dbReference>
<dbReference type="Proteomes" id="UP000594260">
    <property type="component" value="Unplaced"/>
</dbReference>
<keyword evidence="1 4" id="KW-0732">Signal</keyword>
<name>A0A7M7JPP6_VARDE</name>
<dbReference type="InterPro" id="IPR007110">
    <property type="entry name" value="Ig-like_dom"/>
</dbReference>
<dbReference type="EnsemblMetazoa" id="XM_022799609">
    <property type="protein sequence ID" value="XP_022655344"/>
    <property type="gene ID" value="LOC111247971"/>
</dbReference>
<dbReference type="GeneID" id="111247971"/>
<sequence length="255" mass="28464">MEFTLLKSFWILCNVFQLVEPQATPEITPQKIPDDLAEGQRLSVMCSVRSGTPPISFSWLRNGIAIGSLSGVKIVHFDDFQDQLQIESLSVEHVGNYTCNAKNLYGTDHMSVQVVMKFAPRWATTDHAKLVTGVAGETVLVDCRAIGHPLPTIRVIKGNRNLLSAGRYRLESGVLIISRVEATDKGEYTCSAENPMAKIQKTVSVILSGARTILSAERYQEDSNRFAVRKIKTNRKSECLYCSRRQNSMNSFYLS</sequence>
<feature type="chain" id="PRO_5029550080" description="Ig-like domain-containing protein" evidence="4">
    <location>
        <begin position="22"/>
        <end position="255"/>
    </location>
</feature>
<feature type="signal peptide" evidence="4">
    <location>
        <begin position="1"/>
        <end position="21"/>
    </location>
</feature>
<dbReference type="PANTHER" id="PTHR45080">
    <property type="entry name" value="CONTACTIN 5"/>
    <property type="match status" value="1"/>
</dbReference>
<evidence type="ECO:0000256" key="1">
    <source>
        <dbReference type="ARBA" id="ARBA00022729"/>
    </source>
</evidence>
<dbReference type="Pfam" id="PF13927">
    <property type="entry name" value="Ig_3"/>
    <property type="match status" value="1"/>
</dbReference>
<dbReference type="OrthoDB" id="6513301at2759"/>
<keyword evidence="7" id="KW-1185">Reference proteome</keyword>
<dbReference type="GO" id="GO:0007156">
    <property type="term" value="P:homophilic cell adhesion via plasma membrane adhesion molecules"/>
    <property type="evidence" value="ECO:0007669"/>
    <property type="project" value="TreeGrafter"/>
</dbReference>
<dbReference type="SMART" id="SM00408">
    <property type="entry name" value="IGc2"/>
    <property type="match status" value="2"/>
</dbReference>
<dbReference type="Gene3D" id="2.60.40.10">
    <property type="entry name" value="Immunoglobulins"/>
    <property type="match status" value="2"/>
</dbReference>
<accession>A0A7M7JPP6</accession>
<dbReference type="SMART" id="SM00409">
    <property type="entry name" value="IG"/>
    <property type="match status" value="2"/>
</dbReference>
<dbReference type="InterPro" id="IPR036179">
    <property type="entry name" value="Ig-like_dom_sf"/>
</dbReference>
<dbReference type="OMA" id="WIKEPEN"/>
<dbReference type="PROSITE" id="PS50835">
    <property type="entry name" value="IG_LIKE"/>
    <property type="match status" value="2"/>
</dbReference>
<evidence type="ECO:0000256" key="4">
    <source>
        <dbReference type="SAM" id="SignalP"/>
    </source>
</evidence>
<protein>
    <recommendedName>
        <fullName evidence="5">Ig-like domain-containing protein</fullName>
    </recommendedName>
</protein>
<dbReference type="InterPro" id="IPR013783">
    <property type="entry name" value="Ig-like_fold"/>
</dbReference>
<keyword evidence="2" id="KW-1015">Disulfide bond</keyword>
<evidence type="ECO:0000259" key="5">
    <source>
        <dbReference type="PROSITE" id="PS50835"/>
    </source>
</evidence>
<dbReference type="InterPro" id="IPR003599">
    <property type="entry name" value="Ig_sub"/>
</dbReference>
<dbReference type="InParanoid" id="A0A7M7JPP6"/>
<keyword evidence="3" id="KW-0393">Immunoglobulin domain</keyword>
<dbReference type="PANTHER" id="PTHR45080:SF8">
    <property type="entry name" value="IG-LIKE DOMAIN-CONTAINING PROTEIN"/>
    <property type="match status" value="1"/>
</dbReference>
<dbReference type="KEGG" id="vde:111247971"/>
<reference evidence="6" key="1">
    <citation type="submission" date="2021-01" db="UniProtKB">
        <authorList>
            <consortium name="EnsemblMetazoa"/>
        </authorList>
    </citation>
    <scope>IDENTIFICATION</scope>
</reference>
<dbReference type="InterPro" id="IPR013098">
    <property type="entry name" value="Ig_I-set"/>
</dbReference>
<feature type="domain" description="Ig-like" evidence="5">
    <location>
        <begin position="25"/>
        <end position="117"/>
    </location>
</feature>
<feature type="domain" description="Ig-like" evidence="5">
    <location>
        <begin position="120"/>
        <end position="204"/>
    </location>
</feature>
<dbReference type="AlphaFoldDB" id="A0A7M7JPP6"/>
<dbReference type="Pfam" id="PF07679">
    <property type="entry name" value="I-set"/>
    <property type="match status" value="1"/>
</dbReference>
<proteinExistence type="predicted"/>
<evidence type="ECO:0000256" key="3">
    <source>
        <dbReference type="ARBA" id="ARBA00023319"/>
    </source>
</evidence>
<evidence type="ECO:0000313" key="6">
    <source>
        <dbReference type="EnsemblMetazoa" id="XP_022655344"/>
    </source>
</evidence>
<dbReference type="FunFam" id="2.60.40.10:FF:000333">
    <property type="entry name" value="Down syndrome cell adhesion molecule"/>
    <property type="match status" value="1"/>
</dbReference>
<organism evidence="6 7">
    <name type="scientific">Varroa destructor</name>
    <name type="common">Honeybee mite</name>
    <dbReference type="NCBI Taxonomy" id="109461"/>
    <lineage>
        <taxon>Eukaryota</taxon>
        <taxon>Metazoa</taxon>
        <taxon>Ecdysozoa</taxon>
        <taxon>Arthropoda</taxon>
        <taxon>Chelicerata</taxon>
        <taxon>Arachnida</taxon>
        <taxon>Acari</taxon>
        <taxon>Parasitiformes</taxon>
        <taxon>Mesostigmata</taxon>
        <taxon>Gamasina</taxon>
        <taxon>Dermanyssoidea</taxon>
        <taxon>Varroidae</taxon>
        <taxon>Varroa</taxon>
    </lineage>
</organism>
<dbReference type="SUPFAM" id="SSF48726">
    <property type="entry name" value="Immunoglobulin"/>
    <property type="match status" value="2"/>
</dbReference>
<dbReference type="InterPro" id="IPR003598">
    <property type="entry name" value="Ig_sub2"/>
</dbReference>
<evidence type="ECO:0000256" key="2">
    <source>
        <dbReference type="ARBA" id="ARBA00023157"/>
    </source>
</evidence>
<dbReference type="RefSeq" id="XP_022655344.1">
    <property type="nucleotide sequence ID" value="XM_022799609.1"/>
</dbReference>
<dbReference type="GO" id="GO:0005886">
    <property type="term" value="C:plasma membrane"/>
    <property type="evidence" value="ECO:0007669"/>
    <property type="project" value="TreeGrafter"/>
</dbReference>
<evidence type="ECO:0000313" key="7">
    <source>
        <dbReference type="Proteomes" id="UP000594260"/>
    </source>
</evidence>